<proteinExistence type="predicted"/>
<keyword evidence="2" id="KW-1185">Reference proteome</keyword>
<protein>
    <submittedName>
        <fullName evidence="1">SAM-dependent methyltransferase</fullName>
    </submittedName>
</protein>
<organism evidence="1 2">
    <name type="scientific">Shewanella japonica</name>
    <dbReference type="NCBI Taxonomy" id="93973"/>
    <lineage>
        <taxon>Bacteria</taxon>
        <taxon>Pseudomonadati</taxon>
        <taxon>Pseudomonadota</taxon>
        <taxon>Gammaproteobacteria</taxon>
        <taxon>Alteromonadales</taxon>
        <taxon>Shewanellaceae</taxon>
        <taxon>Shewanella</taxon>
    </lineage>
</organism>
<evidence type="ECO:0000313" key="1">
    <source>
        <dbReference type="EMBL" id="ARD21517.1"/>
    </source>
</evidence>
<dbReference type="PANTHER" id="PTHR43460:SF1">
    <property type="entry name" value="METHYLTRANSFERASE TYPE 11 DOMAIN-CONTAINING PROTEIN"/>
    <property type="match status" value="1"/>
</dbReference>
<evidence type="ECO:0000313" key="2">
    <source>
        <dbReference type="Proteomes" id="UP000191820"/>
    </source>
</evidence>
<dbReference type="GO" id="GO:0008168">
    <property type="term" value="F:methyltransferase activity"/>
    <property type="evidence" value="ECO:0007669"/>
    <property type="project" value="UniProtKB-KW"/>
</dbReference>
<dbReference type="SUPFAM" id="SSF53335">
    <property type="entry name" value="S-adenosyl-L-methionine-dependent methyltransferases"/>
    <property type="match status" value="1"/>
</dbReference>
<dbReference type="GO" id="GO:0032259">
    <property type="term" value="P:methylation"/>
    <property type="evidence" value="ECO:0007669"/>
    <property type="project" value="UniProtKB-KW"/>
</dbReference>
<dbReference type="PIRSF" id="PIRSF018249">
    <property type="entry name" value="MyrA_prd"/>
    <property type="match status" value="1"/>
</dbReference>
<dbReference type="EMBL" id="CP020472">
    <property type="protein sequence ID" value="ARD21517.1"/>
    <property type="molecule type" value="Genomic_DNA"/>
</dbReference>
<sequence length="281" mass="31748">MDSILVCPICAESLQLHEQSQGYYCNNKHHIDKNAQGYWSFVTSPKFKGSSESRQQLRAKRFLKASGILSPLVKQVSNVFSDVAEGKDEVNHLNYQCNDGFYIRSLSTLSTLSTLSAQAEDNVTHWGVSEADNALFAASKDTTPANLLLTPFKKLPFKSDAIDIVTVFEAQLKGKECLRVLKPDGALLLLVPGARHLWQLKQKIYQNLLEKPQQLNLPKDVEIINTTEIKFNADVSGEQAITLLDMNNLSWRVNDELAHQIKQTSFEQLEFDYVLLHLKKR</sequence>
<dbReference type="Proteomes" id="UP000191820">
    <property type="component" value="Chromosome"/>
</dbReference>
<dbReference type="RefSeq" id="WP_080915196.1">
    <property type="nucleotide sequence ID" value="NZ_CP020472.1"/>
</dbReference>
<dbReference type="Gene3D" id="3.40.50.150">
    <property type="entry name" value="Vaccinia Virus protein VP39"/>
    <property type="match status" value="1"/>
</dbReference>
<name>A0ABM6JH01_9GAMM</name>
<dbReference type="PANTHER" id="PTHR43460">
    <property type="entry name" value="METHYLTRANSFERASE"/>
    <property type="match status" value="1"/>
</dbReference>
<dbReference type="InterPro" id="IPR052939">
    <property type="entry name" value="23S_rRNA_MeTrnsfrase_RlmA"/>
</dbReference>
<dbReference type="InterPro" id="IPR029063">
    <property type="entry name" value="SAM-dependent_MTases_sf"/>
</dbReference>
<gene>
    <name evidence="1" type="ORF">SJ2017_1190</name>
</gene>
<keyword evidence="1" id="KW-0808">Transferase</keyword>
<accession>A0ABM6JH01</accession>
<reference evidence="1 2" key="1">
    <citation type="submission" date="2017-03" db="EMBL/GenBank/DDBJ databases">
        <title>Genome sequencing of Shewanella japonica KCTC 22435.</title>
        <authorList>
            <person name="Kim K.M."/>
        </authorList>
    </citation>
    <scope>NUCLEOTIDE SEQUENCE [LARGE SCALE GENOMIC DNA]</scope>
    <source>
        <strain evidence="1 2">KCTC 22435</strain>
    </source>
</reference>
<dbReference type="InterPro" id="IPR016718">
    <property type="entry name" value="rRNA_m1G-MeTrfase_A_prd"/>
</dbReference>
<keyword evidence="1" id="KW-0489">Methyltransferase</keyword>